<dbReference type="InterPro" id="IPR013525">
    <property type="entry name" value="ABC2_TM"/>
</dbReference>
<feature type="transmembrane region" description="Helical" evidence="10">
    <location>
        <begin position="288"/>
        <end position="311"/>
    </location>
</feature>
<feature type="transmembrane region" description="Helical" evidence="10">
    <location>
        <begin position="187"/>
        <end position="207"/>
    </location>
</feature>
<dbReference type="GO" id="GO:0016020">
    <property type="term" value="C:membrane"/>
    <property type="evidence" value="ECO:0007669"/>
    <property type="project" value="UniProtKB-SubCell"/>
</dbReference>
<feature type="transmembrane region" description="Helical" evidence="10">
    <location>
        <begin position="847"/>
        <end position="866"/>
    </location>
</feature>
<sequence length="1420" mass="160954">MAVTFKNLTSNVIPQHMSYEIRPYQEHVSWETKRLYKTSSTYTPDLGSAKYLYQGFLALQMALETSFIEIVTNKDLPVTVSVQEFPFPPHTDTSGTMDMLNYVLPLATVLTFTFSCAIFMPRIIEDKASGMKEFLKINGVSSWVIWTGWFFDEIMINIITTGIITLVLKVPFFTVATPPIEHCDPTLLVAFLGLYSISTVSFCLGLSSIFNNSTYSVVVGLIVWILSYIIPNSVVHSNITLSLNLLYGIFPNGLLIFGFKILSIYEIRNTKLTWTNIFEAPSGGNYDLTMGLVLIMFLCNIIFYLIIALYVEQFFPGPYGIPKRLRFSIKGTSSASEQMENCDLPVSIEIKNLTKRFGNKTVVDNLSINIYDEQITVLLGRNGAGKTTMLSMITGMLTPTSGTVNLLRSNGSSISFCPQHNLQFSSLTVLEHLVFFGQLKGLSKSKSIEESKELLKLTNLTHKENEFISSLSDGMRRKLSLAIAVVGNSKIIILDEPSTGLDPEVRRDIWNFIITLRGFRTLIVTTHLMEEAEALSDRIIIIGEGSIVDYGSPLYLYKKYGVGYKLHLNLKEEADSNRIMNCLDKHQISIEFSTNRDMKILFDKSNKKEFISLLQKLEDEKERLNIAHLNFTHTTLEDVFLNVGGRLGFSTLPSSSRHPLTRKVNRSKYLILLKKWIKFTKWTVHIIQMLMLVLILTSILFLGEFSNQIVNDDNLLEFKLNKYGMTKVFYSTDNSSSFYQHVPELYSNLVEAQLGDTRNVFNVSEAIINEGLKNIEFYKKYMVVSAEFVTSGDHKVAKAMYSNNAVHASPISLNLLLNTLLKQLAGNHYSISGAINPLPYQIENKLGHIYSIQLMSIWCLLLPLLTNLKQLQLISGVSSKQYWFTCYLWNLILYIGIVSFALLLVYIINVSFAISQIFTLNEIATLMVILLVYGVAVIPYAYLYSYRRSRSSTLGLFVILNLFISHVLIVFILYLESSNDDCLEKIAGICIHVLNFFPVFGLQHTIAEFVKKAIWNYNWNHTSMEHKEAICKSNYNPCCDNNVQQCVEYQSYLNNNGSSILYSIIEILVSTLLYILFLCLVEIKIIDVVRKPFANIRSKKERKETPSNTDESTVKDLSKKFGNKLVLKDINFSTGRHECLGLLGANGAGKTTISRLLSTEEIPDSGEINRYDSQNCLVDNHKVINLLQKPSIKILLLDLKNCAEKKCNVYSGGNKRKLSTAIALIGSPRLIVLDEPTAGVDPVSRQKMRNELKIIKERSSMIISTHIMDDCEVLCNKVALLKRGQILEQGSIAALKNKMNQIVTVKLKIKTEAPKNGDSNSFKRKKIIKEMQEWDTEESEDVRNLKADFYKTFTNADLEDQHATMLKYSLDVANTRYNDVFRKVDLLQRQHSVIEDYDIATNTLEDVFLTISNQDKSIQH</sequence>
<dbReference type="EMBL" id="JARPUR010000001">
    <property type="protein sequence ID" value="KAK4883826.1"/>
    <property type="molecule type" value="Genomic_DNA"/>
</dbReference>
<dbReference type="PANTHER" id="PTHR19229">
    <property type="entry name" value="ATP-BINDING CASSETTE TRANSPORTER SUBFAMILY A ABCA"/>
    <property type="match status" value="1"/>
</dbReference>
<keyword evidence="4 10" id="KW-0812">Transmembrane</keyword>
<comment type="subcellular location">
    <subcellularLocation>
        <location evidence="1">Membrane</location>
        <topology evidence="1">Multi-pass membrane protein</topology>
    </subcellularLocation>
</comment>
<evidence type="ECO:0000256" key="3">
    <source>
        <dbReference type="ARBA" id="ARBA00022448"/>
    </source>
</evidence>
<feature type="transmembrane region" description="Helical" evidence="10">
    <location>
        <begin position="213"/>
        <end position="231"/>
    </location>
</feature>
<evidence type="ECO:0000313" key="12">
    <source>
        <dbReference type="EMBL" id="KAK4883826.1"/>
    </source>
</evidence>
<keyword evidence="6" id="KW-0547">Nucleotide-binding</keyword>
<feature type="domain" description="ABC transporter" evidence="11">
    <location>
        <begin position="348"/>
        <end position="569"/>
    </location>
</feature>
<dbReference type="InterPro" id="IPR003593">
    <property type="entry name" value="AAA+_ATPase"/>
</dbReference>
<dbReference type="GO" id="GO:0005319">
    <property type="term" value="F:lipid transporter activity"/>
    <property type="evidence" value="ECO:0007669"/>
    <property type="project" value="TreeGrafter"/>
</dbReference>
<dbReference type="FunFam" id="3.40.50.300:FF:000335">
    <property type="entry name" value="ATP binding cassette subfamily A member 5"/>
    <property type="match status" value="1"/>
</dbReference>
<dbReference type="SUPFAM" id="SSF52540">
    <property type="entry name" value="P-loop containing nucleoside triphosphate hydrolases"/>
    <property type="match status" value="2"/>
</dbReference>
<accession>A0AAN7PJK6</accession>
<keyword evidence="3" id="KW-0813">Transport</keyword>
<evidence type="ECO:0000259" key="11">
    <source>
        <dbReference type="PROSITE" id="PS50893"/>
    </source>
</evidence>
<dbReference type="GO" id="GO:0140359">
    <property type="term" value="F:ABC-type transporter activity"/>
    <property type="evidence" value="ECO:0007669"/>
    <property type="project" value="InterPro"/>
</dbReference>
<protein>
    <recommendedName>
        <fullName evidence="11">ABC transporter domain-containing protein</fullName>
    </recommendedName>
</protein>
<feature type="domain" description="ABC transporter" evidence="11">
    <location>
        <begin position="1112"/>
        <end position="1308"/>
    </location>
</feature>
<feature type="transmembrane region" description="Helical" evidence="10">
    <location>
        <begin position="157"/>
        <end position="175"/>
    </location>
</feature>
<dbReference type="CDD" id="cd03263">
    <property type="entry name" value="ABC_subfamily_A"/>
    <property type="match status" value="1"/>
</dbReference>
<dbReference type="Gene3D" id="3.40.50.300">
    <property type="entry name" value="P-loop containing nucleotide triphosphate hydrolases"/>
    <property type="match status" value="3"/>
</dbReference>
<feature type="transmembrane region" description="Helical" evidence="10">
    <location>
        <begin position="102"/>
        <end position="121"/>
    </location>
</feature>
<dbReference type="GO" id="GO:0016887">
    <property type="term" value="F:ATP hydrolysis activity"/>
    <property type="evidence" value="ECO:0007669"/>
    <property type="project" value="InterPro"/>
</dbReference>
<feature type="transmembrane region" description="Helical" evidence="10">
    <location>
        <begin position="243"/>
        <end position="265"/>
    </location>
</feature>
<dbReference type="InterPro" id="IPR017972">
    <property type="entry name" value="Cyt_P450_CS"/>
</dbReference>
<feature type="transmembrane region" description="Helical" evidence="10">
    <location>
        <begin position="1060"/>
        <end position="1081"/>
    </location>
</feature>
<dbReference type="InterPro" id="IPR027417">
    <property type="entry name" value="P-loop_NTPase"/>
</dbReference>
<name>A0AAN7PJK6_9COLE</name>
<dbReference type="Proteomes" id="UP001353858">
    <property type="component" value="Unassembled WGS sequence"/>
</dbReference>
<dbReference type="GO" id="GO:0016705">
    <property type="term" value="F:oxidoreductase activity, acting on paired donors, with incorporation or reduction of molecular oxygen"/>
    <property type="evidence" value="ECO:0007669"/>
    <property type="project" value="InterPro"/>
</dbReference>
<evidence type="ECO:0000256" key="8">
    <source>
        <dbReference type="ARBA" id="ARBA00022989"/>
    </source>
</evidence>
<evidence type="ECO:0000256" key="5">
    <source>
        <dbReference type="ARBA" id="ARBA00022737"/>
    </source>
</evidence>
<dbReference type="PROSITE" id="PS50893">
    <property type="entry name" value="ABC_TRANSPORTER_2"/>
    <property type="match status" value="2"/>
</dbReference>
<keyword evidence="13" id="KW-1185">Reference proteome</keyword>
<dbReference type="SMART" id="SM00382">
    <property type="entry name" value="AAA"/>
    <property type="match status" value="2"/>
</dbReference>
<evidence type="ECO:0000256" key="2">
    <source>
        <dbReference type="ARBA" id="ARBA00008869"/>
    </source>
</evidence>
<keyword evidence="9 10" id="KW-0472">Membrane</keyword>
<organism evidence="12 13">
    <name type="scientific">Aquatica leii</name>
    <dbReference type="NCBI Taxonomy" id="1421715"/>
    <lineage>
        <taxon>Eukaryota</taxon>
        <taxon>Metazoa</taxon>
        <taxon>Ecdysozoa</taxon>
        <taxon>Arthropoda</taxon>
        <taxon>Hexapoda</taxon>
        <taxon>Insecta</taxon>
        <taxon>Pterygota</taxon>
        <taxon>Neoptera</taxon>
        <taxon>Endopterygota</taxon>
        <taxon>Coleoptera</taxon>
        <taxon>Polyphaga</taxon>
        <taxon>Elateriformia</taxon>
        <taxon>Elateroidea</taxon>
        <taxon>Lampyridae</taxon>
        <taxon>Luciolinae</taxon>
        <taxon>Aquatica</taxon>
    </lineage>
</organism>
<dbReference type="PANTHER" id="PTHR19229:SF36">
    <property type="entry name" value="ATP-BINDING CASSETTE SUB-FAMILY A MEMBER 2"/>
    <property type="match status" value="1"/>
</dbReference>
<evidence type="ECO:0000256" key="4">
    <source>
        <dbReference type="ARBA" id="ARBA00022692"/>
    </source>
</evidence>
<feature type="transmembrane region" description="Helical" evidence="10">
    <location>
        <begin position="682"/>
        <end position="702"/>
    </location>
</feature>
<evidence type="ECO:0000256" key="9">
    <source>
        <dbReference type="ARBA" id="ARBA00023136"/>
    </source>
</evidence>
<feature type="transmembrane region" description="Helical" evidence="10">
    <location>
        <begin position="923"/>
        <end position="942"/>
    </location>
</feature>
<reference evidence="13" key="1">
    <citation type="submission" date="2023-01" db="EMBL/GenBank/DDBJ databases">
        <title>Key to firefly adult light organ development and bioluminescence: homeobox transcription factors regulate luciferase expression and transportation to peroxisome.</title>
        <authorList>
            <person name="Fu X."/>
        </authorList>
    </citation>
    <scope>NUCLEOTIDE SEQUENCE [LARGE SCALE GENOMIC DNA]</scope>
</reference>
<feature type="transmembrane region" description="Helical" evidence="10">
    <location>
        <begin position="954"/>
        <end position="975"/>
    </location>
</feature>
<evidence type="ECO:0000256" key="6">
    <source>
        <dbReference type="ARBA" id="ARBA00022741"/>
    </source>
</evidence>
<dbReference type="Pfam" id="PF00005">
    <property type="entry name" value="ABC_tran"/>
    <property type="match status" value="2"/>
</dbReference>
<comment type="caution">
    <text evidence="12">The sequence shown here is derived from an EMBL/GenBank/DDBJ whole genome shotgun (WGS) entry which is preliminary data.</text>
</comment>
<gene>
    <name evidence="12" type="ORF">RN001_000097</name>
</gene>
<evidence type="ECO:0000256" key="1">
    <source>
        <dbReference type="ARBA" id="ARBA00004141"/>
    </source>
</evidence>
<keyword evidence="8 10" id="KW-1133">Transmembrane helix</keyword>
<evidence type="ECO:0000256" key="10">
    <source>
        <dbReference type="SAM" id="Phobius"/>
    </source>
</evidence>
<evidence type="ECO:0000313" key="13">
    <source>
        <dbReference type="Proteomes" id="UP001353858"/>
    </source>
</evidence>
<keyword evidence="7" id="KW-0067">ATP-binding</keyword>
<dbReference type="PROSITE" id="PS00086">
    <property type="entry name" value="CYTOCHROME_P450"/>
    <property type="match status" value="1"/>
</dbReference>
<keyword evidence="5" id="KW-0677">Repeat</keyword>
<dbReference type="GO" id="GO:0005506">
    <property type="term" value="F:iron ion binding"/>
    <property type="evidence" value="ECO:0007669"/>
    <property type="project" value="InterPro"/>
</dbReference>
<dbReference type="GO" id="GO:0005524">
    <property type="term" value="F:ATP binding"/>
    <property type="evidence" value="ECO:0007669"/>
    <property type="project" value="UniProtKB-KW"/>
</dbReference>
<dbReference type="InterPro" id="IPR003439">
    <property type="entry name" value="ABC_transporter-like_ATP-bd"/>
</dbReference>
<comment type="similarity">
    <text evidence="2">Belongs to the ABC transporter superfamily. ABCA family.</text>
</comment>
<dbReference type="InterPro" id="IPR026082">
    <property type="entry name" value="ABCA"/>
</dbReference>
<feature type="transmembrane region" description="Helical" evidence="10">
    <location>
        <begin position="887"/>
        <end position="908"/>
    </location>
</feature>
<proteinExistence type="inferred from homology"/>
<evidence type="ECO:0000256" key="7">
    <source>
        <dbReference type="ARBA" id="ARBA00022840"/>
    </source>
</evidence>
<dbReference type="Pfam" id="PF12698">
    <property type="entry name" value="ABC2_membrane_3"/>
    <property type="match status" value="2"/>
</dbReference>